<dbReference type="EMBL" id="VEVO01000007">
    <property type="protein sequence ID" value="KAF0039236.1"/>
    <property type="molecule type" value="Genomic_DNA"/>
</dbReference>
<comment type="caution">
    <text evidence="1">The sequence shown here is derived from an EMBL/GenBank/DDBJ whole genome shotgun (WGS) entry which is preliminary data.</text>
</comment>
<proteinExistence type="predicted"/>
<reference evidence="1 2" key="1">
    <citation type="submission" date="2019-06" db="EMBL/GenBank/DDBJ databases">
        <title>Draft genomes of female and male turbot (Scophthalmus maximus).</title>
        <authorList>
            <person name="Xu H."/>
            <person name="Xu X.-W."/>
            <person name="Shao C."/>
            <person name="Chen S."/>
        </authorList>
    </citation>
    <scope>NUCLEOTIDE SEQUENCE [LARGE SCALE GENOMIC DNA]</scope>
    <source>
        <strain evidence="1">Ysfricsl-2016a</strain>
        <tissue evidence="1">Blood</tissue>
    </source>
</reference>
<evidence type="ECO:0000313" key="1">
    <source>
        <dbReference type="EMBL" id="KAF0039236.1"/>
    </source>
</evidence>
<dbReference type="AlphaFoldDB" id="A0A6A4SVH3"/>
<gene>
    <name evidence="1" type="ORF">F2P81_007471</name>
</gene>
<name>A0A6A4SVH3_SCOMX</name>
<protein>
    <submittedName>
        <fullName evidence="1">Uncharacterized protein</fullName>
    </submittedName>
</protein>
<accession>A0A6A4SVH3</accession>
<sequence length="179" mass="20334">MAGEHLERAGDAKRNSIFLQPGDKSQAYTVLMDADYYQLLGLGKVFKAKLQQTKWQQCDSVKIFLSSSAEGVTKKLDKKGKVTNCHGNVWTLQQKLTVGNVCRKEIRTNIYNIYRMDYGPLRCRTEEQFPLDVERLRNGGAAYRLRVSPSASPHCLRHSGALRCGHDVTRTHEISRIHL</sequence>
<organism evidence="1 2">
    <name type="scientific">Scophthalmus maximus</name>
    <name type="common">Turbot</name>
    <name type="synonym">Psetta maxima</name>
    <dbReference type="NCBI Taxonomy" id="52904"/>
    <lineage>
        <taxon>Eukaryota</taxon>
        <taxon>Metazoa</taxon>
        <taxon>Chordata</taxon>
        <taxon>Craniata</taxon>
        <taxon>Vertebrata</taxon>
        <taxon>Euteleostomi</taxon>
        <taxon>Actinopterygii</taxon>
        <taxon>Neopterygii</taxon>
        <taxon>Teleostei</taxon>
        <taxon>Neoteleostei</taxon>
        <taxon>Acanthomorphata</taxon>
        <taxon>Carangaria</taxon>
        <taxon>Pleuronectiformes</taxon>
        <taxon>Pleuronectoidei</taxon>
        <taxon>Scophthalmidae</taxon>
        <taxon>Scophthalmus</taxon>
    </lineage>
</organism>
<dbReference type="Proteomes" id="UP000438429">
    <property type="component" value="Unassembled WGS sequence"/>
</dbReference>
<evidence type="ECO:0000313" key="2">
    <source>
        <dbReference type="Proteomes" id="UP000438429"/>
    </source>
</evidence>